<dbReference type="EMBL" id="NIOF01000011">
    <property type="protein sequence ID" value="OWQ86337.1"/>
    <property type="molecule type" value="Genomic_DNA"/>
</dbReference>
<proteinExistence type="predicted"/>
<name>A0A246J157_9BURK</name>
<dbReference type="InterPro" id="IPR027599">
    <property type="entry name" value="PqqD-rel_X"/>
</dbReference>
<dbReference type="OrthoDB" id="9155821at2"/>
<dbReference type="RefSeq" id="WP_088386884.1">
    <property type="nucleotide sequence ID" value="NZ_NIOF01000011.1"/>
</dbReference>
<protein>
    <recommendedName>
        <fullName evidence="3">HPr-rel-A system PqqD family protein</fullName>
    </recommendedName>
</protein>
<dbReference type="Proteomes" id="UP000197468">
    <property type="component" value="Unassembled WGS sequence"/>
</dbReference>
<dbReference type="NCBIfam" id="TIGR04353">
    <property type="entry name" value="PqqD_rel_X"/>
    <property type="match status" value="1"/>
</dbReference>
<gene>
    <name evidence="1" type="ORF">CDN99_21135</name>
</gene>
<evidence type="ECO:0000313" key="2">
    <source>
        <dbReference type="Proteomes" id="UP000197468"/>
    </source>
</evidence>
<reference evidence="1 2" key="1">
    <citation type="journal article" date="2008" name="Int. J. Syst. Evol. Microbiol.">
        <title>Description of Roseateles aquatilis sp. nov. and Roseateles terrae sp. nov., in the class Betaproteobacteria, and emended description of the genus Roseateles.</title>
        <authorList>
            <person name="Gomila M."/>
            <person name="Bowien B."/>
            <person name="Falsen E."/>
            <person name="Moore E.R."/>
            <person name="Lalucat J."/>
        </authorList>
    </citation>
    <scope>NUCLEOTIDE SEQUENCE [LARGE SCALE GENOMIC DNA]</scope>
    <source>
        <strain evidence="1 2">CCUG 48205</strain>
    </source>
</reference>
<sequence length="102" mass="11314">MTRPATWRCLHPIADVLLAWEGEQHAVFFDPRSGDTHLIAALGAQLAEWLADGPLTREDLLHRLATAVDWDEPPTPDMLADLLDLHLSRLADIQLLAEETAA</sequence>
<evidence type="ECO:0008006" key="3">
    <source>
        <dbReference type="Google" id="ProtNLM"/>
    </source>
</evidence>
<keyword evidence="2" id="KW-1185">Reference proteome</keyword>
<comment type="caution">
    <text evidence="1">The sequence shown here is derived from an EMBL/GenBank/DDBJ whole genome shotgun (WGS) entry which is preliminary data.</text>
</comment>
<organism evidence="1 2">
    <name type="scientific">Roseateles aquatilis</name>
    <dbReference type="NCBI Taxonomy" id="431061"/>
    <lineage>
        <taxon>Bacteria</taxon>
        <taxon>Pseudomonadati</taxon>
        <taxon>Pseudomonadota</taxon>
        <taxon>Betaproteobacteria</taxon>
        <taxon>Burkholderiales</taxon>
        <taxon>Sphaerotilaceae</taxon>
        <taxon>Roseateles</taxon>
    </lineage>
</organism>
<evidence type="ECO:0000313" key="1">
    <source>
        <dbReference type="EMBL" id="OWQ86337.1"/>
    </source>
</evidence>
<dbReference type="AlphaFoldDB" id="A0A246J157"/>
<accession>A0A246J157</accession>